<keyword evidence="1" id="KW-1133">Transmembrane helix</keyword>
<name>A0A6G1ECY9_9ORYZ</name>
<keyword evidence="3" id="KW-1185">Reference proteome</keyword>
<reference evidence="2 3" key="1">
    <citation type="submission" date="2019-11" db="EMBL/GenBank/DDBJ databases">
        <title>Whole genome sequence of Oryza granulata.</title>
        <authorList>
            <person name="Li W."/>
        </authorList>
    </citation>
    <scope>NUCLEOTIDE SEQUENCE [LARGE SCALE GENOMIC DNA]</scope>
    <source>
        <strain evidence="3">cv. Menghai</strain>
        <tissue evidence="2">Leaf</tissue>
    </source>
</reference>
<comment type="caution">
    <text evidence="2">The sequence shown here is derived from an EMBL/GenBank/DDBJ whole genome shotgun (WGS) entry which is preliminary data.</text>
</comment>
<feature type="transmembrane region" description="Helical" evidence="1">
    <location>
        <begin position="7"/>
        <end position="24"/>
    </location>
</feature>
<gene>
    <name evidence="2" type="ORF">E2562_001058</name>
</gene>
<dbReference type="AlphaFoldDB" id="A0A6G1ECY9"/>
<sequence length="124" mass="13296">MESIVPRAIVIATVFAVIVFRLRLRDDVVGVLARHGRLQHDGAEIQGGQQRRRLPPSSSLVNASVHDAAATGDHGGSAFATSTLGTIAALTGFCFGFGFLALLALPPMHRQHTERLNRAMELTL</sequence>
<feature type="transmembrane region" description="Helical" evidence="1">
    <location>
        <begin position="84"/>
        <end position="105"/>
    </location>
</feature>
<evidence type="ECO:0000313" key="2">
    <source>
        <dbReference type="EMBL" id="KAF0922660.1"/>
    </source>
</evidence>
<organism evidence="2 3">
    <name type="scientific">Oryza meyeriana var. granulata</name>
    <dbReference type="NCBI Taxonomy" id="110450"/>
    <lineage>
        <taxon>Eukaryota</taxon>
        <taxon>Viridiplantae</taxon>
        <taxon>Streptophyta</taxon>
        <taxon>Embryophyta</taxon>
        <taxon>Tracheophyta</taxon>
        <taxon>Spermatophyta</taxon>
        <taxon>Magnoliopsida</taxon>
        <taxon>Liliopsida</taxon>
        <taxon>Poales</taxon>
        <taxon>Poaceae</taxon>
        <taxon>BOP clade</taxon>
        <taxon>Oryzoideae</taxon>
        <taxon>Oryzeae</taxon>
        <taxon>Oryzinae</taxon>
        <taxon>Oryza</taxon>
        <taxon>Oryza meyeriana</taxon>
    </lineage>
</organism>
<evidence type="ECO:0000313" key="3">
    <source>
        <dbReference type="Proteomes" id="UP000479710"/>
    </source>
</evidence>
<keyword evidence="1" id="KW-0472">Membrane</keyword>
<evidence type="ECO:0000256" key="1">
    <source>
        <dbReference type="SAM" id="Phobius"/>
    </source>
</evidence>
<accession>A0A6G1ECY9</accession>
<dbReference type="EMBL" id="SPHZ02000003">
    <property type="protein sequence ID" value="KAF0922660.1"/>
    <property type="molecule type" value="Genomic_DNA"/>
</dbReference>
<protein>
    <submittedName>
        <fullName evidence="2">Uncharacterized protein</fullName>
    </submittedName>
</protein>
<keyword evidence="1" id="KW-0812">Transmembrane</keyword>
<dbReference type="Proteomes" id="UP000479710">
    <property type="component" value="Unassembled WGS sequence"/>
</dbReference>
<proteinExistence type="predicted"/>